<dbReference type="InterPro" id="IPR001412">
    <property type="entry name" value="aa-tRNA-synth_I_CS"/>
</dbReference>
<sequence length="347" mass="40119">MNSKHNIVTRFAPSPTGFLHIGGIRTALYNFLFAKKNHGKYLLRIEDTDRKRSTDDAVKAIVDGLKWVGLSPDEEPIFQHKNKKRHVEIANKLIEDGHAYKCWDDENEILRQKNEAIKKRKTFKFRSSWRKKDSFEELNTPFVIRFKTPEEGNVIIDDEVQGNISFPIDNFDDLILLRSDGSPTYMLSVVVDDHDMGITHVIRGDDHLMNAPKQKLLYEALNWNIPSFSHIPLIHGEDGSKMSKRHGALGVDHYQESGFLAHAIINYLLRLGWSHGDQEIFTKDEMIDLFSLEKIRKSSSRFDLKKLEDINSHYVRKMNEEDLINEMGKGLTNLPKDKLNVLKILII</sequence>
<dbReference type="InterPro" id="IPR049940">
    <property type="entry name" value="GluQ/Sye"/>
</dbReference>
<keyword evidence="9" id="KW-0030">Aminoacyl-tRNA synthetase</keyword>
<dbReference type="Gene3D" id="3.40.50.620">
    <property type="entry name" value="HUPs"/>
    <property type="match status" value="1"/>
</dbReference>
<protein>
    <recommendedName>
        <fullName evidence="3">glutamate--tRNA ligase</fullName>
        <ecNumber evidence="3">6.1.1.17</ecNumber>
    </recommendedName>
    <alternativeName>
        <fullName evidence="10">Glutamyl-tRNA synthetase</fullName>
    </alternativeName>
</protein>
<dbReference type="GO" id="GO:0008270">
    <property type="term" value="F:zinc ion binding"/>
    <property type="evidence" value="ECO:0007669"/>
    <property type="project" value="InterPro"/>
</dbReference>
<dbReference type="InterPro" id="IPR004527">
    <property type="entry name" value="Glu-tRNA-ligase_bac/mito"/>
</dbReference>
<dbReference type="NCBIfam" id="TIGR00464">
    <property type="entry name" value="gltX_bact"/>
    <property type="match status" value="1"/>
</dbReference>
<comment type="subunit">
    <text evidence="2">Monomer.</text>
</comment>
<dbReference type="EC" id="6.1.1.17" evidence="3"/>
<dbReference type="GO" id="GO:0005524">
    <property type="term" value="F:ATP binding"/>
    <property type="evidence" value="ECO:0007669"/>
    <property type="project" value="UniProtKB-KW"/>
</dbReference>
<proteinExistence type="predicted"/>
<dbReference type="CDD" id="cd00808">
    <property type="entry name" value="GluRS_core"/>
    <property type="match status" value="1"/>
</dbReference>
<dbReference type="GO" id="GO:0005829">
    <property type="term" value="C:cytosol"/>
    <property type="evidence" value="ECO:0007669"/>
    <property type="project" value="TreeGrafter"/>
</dbReference>
<dbReference type="InterPro" id="IPR014729">
    <property type="entry name" value="Rossmann-like_a/b/a_fold"/>
</dbReference>
<evidence type="ECO:0000256" key="5">
    <source>
        <dbReference type="ARBA" id="ARBA00022598"/>
    </source>
</evidence>
<dbReference type="GO" id="GO:0006424">
    <property type="term" value="P:glutamyl-tRNA aminoacylation"/>
    <property type="evidence" value="ECO:0007669"/>
    <property type="project" value="InterPro"/>
</dbReference>
<dbReference type="PANTHER" id="PTHR43311">
    <property type="entry name" value="GLUTAMATE--TRNA LIGASE"/>
    <property type="match status" value="1"/>
</dbReference>
<keyword evidence="5" id="KW-0436">Ligase</keyword>
<accession>A0A381YWM0</accession>
<comment type="subcellular location">
    <subcellularLocation>
        <location evidence="1">Cytoplasm</location>
    </subcellularLocation>
</comment>
<dbReference type="GO" id="GO:0004818">
    <property type="term" value="F:glutamate-tRNA ligase activity"/>
    <property type="evidence" value="ECO:0007669"/>
    <property type="project" value="UniProtKB-EC"/>
</dbReference>
<dbReference type="PANTHER" id="PTHR43311:SF2">
    <property type="entry name" value="GLUTAMATE--TRNA LIGASE, MITOCHONDRIAL-RELATED"/>
    <property type="match status" value="1"/>
</dbReference>
<keyword evidence="4" id="KW-0963">Cytoplasm</keyword>
<evidence type="ECO:0000256" key="1">
    <source>
        <dbReference type="ARBA" id="ARBA00004496"/>
    </source>
</evidence>
<keyword evidence="7" id="KW-0067">ATP-binding</keyword>
<evidence type="ECO:0000256" key="7">
    <source>
        <dbReference type="ARBA" id="ARBA00022840"/>
    </source>
</evidence>
<evidence type="ECO:0000256" key="9">
    <source>
        <dbReference type="ARBA" id="ARBA00023146"/>
    </source>
</evidence>
<name>A0A381YWM0_9ZZZZ</name>
<organism evidence="12">
    <name type="scientific">marine metagenome</name>
    <dbReference type="NCBI Taxonomy" id="408172"/>
    <lineage>
        <taxon>unclassified sequences</taxon>
        <taxon>metagenomes</taxon>
        <taxon>ecological metagenomes</taxon>
    </lineage>
</organism>
<dbReference type="InterPro" id="IPR020058">
    <property type="entry name" value="Glu/Gln-tRNA-synth_Ib_cat-dom"/>
</dbReference>
<feature type="non-terminal residue" evidence="12">
    <location>
        <position position="347"/>
    </location>
</feature>
<dbReference type="InterPro" id="IPR000924">
    <property type="entry name" value="Glu/Gln-tRNA-synth"/>
</dbReference>
<keyword evidence="8" id="KW-0648">Protein biosynthesis</keyword>
<dbReference type="PRINTS" id="PR00987">
    <property type="entry name" value="TRNASYNTHGLU"/>
</dbReference>
<feature type="domain" description="Glutamyl/glutaminyl-tRNA synthetase class Ib catalytic" evidence="11">
    <location>
        <begin position="7"/>
        <end position="308"/>
    </location>
</feature>
<gene>
    <name evidence="12" type="ORF">METZ01_LOCUS134272</name>
</gene>
<dbReference type="EMBL" id="UINC01019249">
    <property type="protein sequence ID" value="SVA81418.1"/>
    <property type="molecule type" value="Genomic_DNA"/>
</dbReference>
<keyword evidence="6" id="KW-0547">Nucleotide-binding</keyword>
<evidence type="ECO:0000256" key="4">
    <source>
        <dbReference type="ARBA" id="ARBA00022490"/>
    </source>
</evidence>
<evidence type="ECO:0000256" key="6">
    <source>
        <dbReference type="ARBA" id="ARBA00022741"/>
    </source>
</evidence>
<evidence type="ECO:0000259" key="11">
    <source>
        <dbReference type="Pfam" id="PF00749"/>
    </source>
</evidence>
<reference evidence="12" key="1">
    <citation type="submission" date="2018-05" db="EMBL/GenBank/DDBJ databases">
        <authorList>
            <person name="Lanie J.A."/>
            <person name="Ng W.-L."/>
            <person name="Kazmierczak K.M."/>
            <person name="Andrzejewski T.M."/>
            <person name="Davidsen T.M."/>
            <person name="Wayne K.J."/>
            <person name="Tettelin H."/>
            <person name="Glass J.I."/>
            <person name="Rusch D."/>
            <person name="Podicherti R."/>
            <person name="Tsui H.-C.T."/>
            <person name="Winkler M.E."/>
        </authorList>
    </citation>
    <scope>NUCLEOTIDE SEQUENCE</scope>
</reference>
<dbReference type="FunFam" id="3.40.50.620:FF:000007">
    <property type="entry name" value="Glutamate--tRNA ligase"/>
    <property type="match status" value="1"/>
</dbReference>
<dbReference type="PROSITE" id="PS00178">
    <property type="entry name" value="AA_TRNA_LIGASE_I"/>
    <property type="match status" value="1"/>
</dbReference>
<dbReference type="AlphaFoldDB" id="A0A381YWM0"/>
<dbReference type="SUPFAM" id="SSF52374">
    <property type="entry name" value="Nucleotidylyl transferase"/>
    <property type="match status" value="1"/>
</dbReference>
<dbReference type="Pfam" id="PF00749">
    <property type="entry name" value="tRNA-synt_1c"/>
    <property type="match status" value="1"/>
</dbReference>
<evidence type="ECO:0000256" key="2">
    <source>
        <dbReference type="ARBA" id="ARBA00011245"/>
    </source>
</evidence>
<evidence type="ECO:0000256" key="10">
    <source>
        <dbReference type="ARBA" id="ARBA00030865"/>
    </source>
</evidence>
<evidence type="ECO:0000256" key="3">
    <source>
        <dbReference type="ARBA" id="ARBA00012835"/>
    </source>
</evidence>
<dbReference type="InterPro" id="IPR033910">
    <property type="entry name" value="GluRS_core"/>
</dbReference>
<evidence type="ECO:0000256" key="8">
    <source>
        <dbReference type="ARBA" id="ARBA00022917"/>
    </source>
</evidence>
<evidence type="ECO:0000313" key="12">
    <source>
        <dbReference type="EMBL" id="SVA81418.1"/>
    </source>
</evidence>